<protein>
    <recommendedName>
        <fullName evidence="2">PAS domain-containing protein</fullName>
    </recommendedName>
</protein>
<dbReference type="InterPro" id="IPR000014">
    <property type="entry name" value="PAS"/>
</dbReference>
<evidence type="ECO:0000313" key="4">
    <source>
        <dbReference type="Proteomes" id="UP000236584"/>
    </source>
</evidence>
<feature type="transmembrane region" description="Helical" evidence="1">
    <location>
        <begin position="12"/>
        <end position="30"/>
    </location>
</feature>
<dbReference type="EMBL" id="CP026309">
    <property type="protein sequence ID" value="AUV81749.1"/>
    <property type="molecule type" value="Genomic_DNA"/>
</dbReference>
<dbReference type="KEGG" id="srub:C2R22_08885"/>
<dbReference type="Pfam" id="PF16927">
    <property type="entry name" value="HisKA_7TM"/>
    <property type="match status" value="1"/>
</dbReference>
<feature type="transmembrane region" description="Helical" evidence="1">
    <location>
        <begin position="42"/>
        <end position="61"/>
    </location>
</feature>
<dbReference type="RefSeq" id="WP_103425437.1">
    <property type="nucleotide sequence ID" value="NZ_CP026309.1"/>
</dbReference>
<feature type="transmembrane region" description="Helical" evidence="1">
    <location>
        <begin position="108"/>
        <end position="132"/>
    </location>
</feature>
<accession>A0A2I8VKY7</accession>
<dbReference type="CDD" id="cd00130">
    <property type="entry name" value="PAS"/>
    <property type="match status" value="1"/>
</dbReference>
<feature type="transmembrane region" description="Helical" evidence="1">
    <location>
        <begin position="218"/>
        <end position="237"/>
    </location>
</feature>
<organism evidence="3 4">
    <name type="scientific">Salinigranum rubrum</name>
    <dbReference type="NCBI Taxonomy" id="755307"/>
    <lineage>
        <taxon>Archaea</taxon>
        <taxon>Methanobacteriati</taxon>
        <taxon>Methanobacteriota</taxon>
        <taxon>Stenosarchaea group</taxon>
        <taxon>Halobacteria</taxon>
        <taxon>Halobacteriales</taxon>
        <taxon>Haloferacaceae</taxon>
        <taxon>Salinigranum</taxon>
    </lineage>
</organism>
<feature type="transmembrane region" description="Helical" evidence="1">
    <location>
        <begin position="185"/>
        <end position="206"/>
    </location>
</feature>
<keyword evidence="4" id="KW-1185">Reference proteome</keyword>
<keyword evidence="1" id="KW-0472">Membrane</keyword>
<dbReference type="SUPFAM" id="SSF55785">
    <property type="entry name" value="PYP-like sensor domain (PAS domain)"/>
    <property type="match status" value="1"/>
</dbReference>
<evidence type="ECO:0000256" key="1">
    <source>
        <dbReference type="SAM" id="Phobius"/>
    </source>
</evidence>
<reference evidence="3 4" key="1">
    <citation type="submission" date="2018-01" db="EMBL/GenBank/DDBJ databases">
        <title>Complete genome sequence of Salinigranum rubrum GX10T, an extremely halophilic archaeon isolated from a marine solar saltern.</title>
        <authorList>
            <person name="Han S."/>
        </authorList>
    </citation>
    <scope>NUCLEOTIDE SEQUENCE [LARGE SCALE GENOMIC DNA]</scope>
    <source>
        <strain evidence="3 4">GX10</strain>
    </source>
</reference>
<dbReference type="InterPro" id="IPR031621">
    <property type="entry name" value="HisKA_7TM"/>
</dbReference>
<keyword evidence="1" id="KW-0812">Transmembrane</keyword>
<dbReference type="InterPro" id="IPR035965">
    <property type="entry name" value="PAS-like_dom_sf"/>
</dbReference>
<sequence>MNSVQWMVSPYVVPFLVSAAISLLLAVYVVRHPRTELTDRTTATIVVLLVLAAQWSVAYLFRLVSVGVEAKLTWVLIEYAGSGLMAVGWLVLAAEYAGYGSRLTPRRIGLLTVEPLVAFLLVATNPVHHLMWSDVQVVDAGSVSVLERAFGPWFYVHIAYSYVLVLIGCYLLVRAYVTSENPYRGQVAALAGAVVAPFVGNVGFVFDLGFFSQVEFTSAGFALANVLLVFGIFRYRLLDLTPISHAITVNNMQDAYLVVDRNRRVVHANPAACDLFGIDPTSLGGSVERILPDGTGLFVDGEESQPVRHEVAIEREGRAGISTRS</sequence>
<feature type="transmembrane region" description="Helical" evidence="1">
    <location>
        <begin position="73"/>
        <end position="96"/>
    </location>
</feature>
<dbReference type="AlphaFoldDB" id="A0A2I8VKY7"/>
<feature type="domain" description="PAS" evidence="2">
    <location>
        <begin position="249"/>
        <end position="285"/>
    </location>
</feature>
<evidence type="ECO:0000313" key="3">
    <source>
        <dbReference type="EMBL" id="AUV81749.1"/>
    </source>
</evidence>
<dbReference type="OrthoDB" id="237703at2157"/>
<dbReference type="Gene3D" id="3.30.450.20">
    <property type="entry name" value="PAS domain"/>
    <property type="match status" value="1"/>
</dbReference>
<gene>
    <name evidence="3" type="ORF">C2R22_08885</name>
</gene>
<dbReference type="PROSITE" id="PS50112">
    <property type="entry name" value="PAS"/>
    <property type="match status" value="1"/>
</dbReference>
<proteinExistence type="predicted"/>
<dbReference type="GeneID" id="35592201"/>
<dbReference type="Pfam" id="PF13188">
    <property type="entry name" value="PAS_8"/>
    <property type="match status" value="1"/>
</dbReference>
<feature type="transmembrane region" description="Helical" evidence="1">
    <location>
        <begin position="152"/>
        <end position="173"/>
    </location>
</feature>
<keyword evidence="1" id="KW-1133">Transmembrane helix</keyword>
<name>A0A2I8VKY7_9EURY</name>
<dbReference type="Proteomes" id="UP000236584">
    <property type="component" value="Chromosome"/>
</dbReference>
<evidence type="ECO:0000259" key="2">
    <source>
        <dbReference type="PROSITE" id="PS50112"/>
    </source>
</evidence>